<dbReference type="RefSeq" id="WP_227710196.1">
    <property type="nucleotide sequence ID" value="NZ_JAJEQW010000008.1"/>
</dbReference>
<keyword evidence="4 7" id="KW-0812">Transmembrane</keyword>
<evidence type="ECO:0000256" key="7">
    <source>
        <dbReference type="SAM" id="Phobius"/>
    </source>
</evidence>
<dbReference type="GO" id="GO:0005886">
    <property type="term" value="C:plasma membrane"/>
    <property type="evidence" value="ECO:0007669"/>
    <property type="project" value="UniProtKB-SubCell"/>
</dbReference>
<dbReference type="CDD" id="cd06174">
    <property type="entry name" value="MFS"/>
    <property type="match status" value="1"/>
</dbReference>
<name>A0AAW4WC25_9FIRM</name>
<keyword evidence="6 7" id="KW-0472">Membrane</keyword>
<dbReference type="PANTHER" id="PTHR43124:SF3">
    <property type="entry name" value="CHLORAMPHENICOL EFFLUX PUMP RV0191"/>
    <property type="match status" value="1"/>
</dbReference>
<evidence type="ECO:0000256" key="6">
    <source>
        <dbReference type="ARBA" id="ARBA00023136"/>
    </source>
</evidence>
<dbReference type="InterPro" id="IPR011701">
    <property type="entry name" value="MFS"/>
</dbReference>
<feature type="transmembrane region" description="Helical" evidence="7">
    <location>
        <begin position="48"/>
        <end position="65"/>
    </location>
</feature>
<evidence type="ECO:0000256" key="5">
    <source>
        <dbReference type="ARBA" id="ARBA00022989"/>
    </source>
</evidence>
<comment type="caution">
    <text evidence="9">The sequence shown here is derived from an EMBL/GenBank/DDBJ whole genome shotgun (WGS) entry which is preliminary data.</text>
</comment>
<dbReference type="Gene3D" id="1.20.1250.20">
    <property type="entry name" value="MFS general substrate transporter like domains"/>
    <property type="match status" value="2"/>
</dbReference>
<comment type="subcellular location">
    <subcellularLocation>
        <location evidence="1">Cell membrane</location>
        <topology evidence="1">Multi-pass membrane protein</topology>
    </subcellularLocation>
</comment>
<evidence type="ECO:0000313" key="10">
    <source>
        <dbReference type="Proteomes" id="UP001198893"/>
    </source>
</evidence>
<evidence type="ECO:0000256" key="2">
    <source>
        <dbReference type="ARBA" id="ARBA00022448"/>
    </source>
</evidence>
<dbReference type="EMBL" id="JAJEQW010000008">
    <property type="protein sequence ID" value="MCC2242345.1"/>
    <property type="molecule type" value="Genomic_DNA"/>
</dbReference>
<gene>
    <name evidence="9" type="ORF">LKD47_08570</name>
</gene>
<evidence type="ECO:0000256" key="3">
    <source>
        <dbReference type="ARBA" id="ARBA00022475"/>
    </source>
</evidence>
<dbReference type="InterPro" id="IPR036259">
    <property type="entry name" value="MFS_trans_sf"/>
</dbReference>
<sequence>MAESRKRQTSIFILLILAAGTVYKVPYLKAVFYDQLVASLDITNTQLGILSSFYAGVKMLIYIPCGIIADRLDTKKCLVFSLLGEGILTGVYALLPSFGILELIQALLALVNVFFWTSFIKSIRILGKNMAQGKIFGLSEGFRGITGSIATFIALKCVSMMAETAHSIRGALLFYGALYLVTGILILFLYPNDMEEDADHHQTWADYVAVFKKPAIWMVSLLIFTTYSMQVAFEYTTTYMTQVLGIAAVTVGTIATIRDNICGVVGAPLAGAYADRVKSSTKVISWLIVVEIVLSIVLFLSPETPKIAYAAMGFVLVFSVVLHGVRGVYYSTMSETGIPVSMTATATAVVAVLGYTPDMFMSLWCGHILDAYGYEAGFKKIFAIIVIFGIIAWGISLVMRSYQKRLLAKQK</sequence>
<accession>A0AAW4WC25</accession>
<feature type="transmembrane region" description="Helical" evidence="7">
    <location>
        <begin position="307"/>
        <end position="325"/>
    </location>
</feature>
<organism evidence="9 10">
    <name type="scientific">Roseburia amylophila</name>
    <dbReference type="NCBI Taxonomy" id="2981794"/>
    <lineage>
        <taxon>Bacteria</taxon>
        <taxon>Bacillati</taxon>
        <taxon>Bacillota</taxon>
        <taxon>Clostridia</taxon>
        <taxon>Lachnospirales</taxon>
        <taxon>Lachnospiraceae</taxon>
        <taxon>Roseburia</taxon>
    </lineage>
</organism>
<dbReference type="GO" id="GO:0022857">
    <property type="term" value="F:transmembrane transporter activity"/>
    <property type="evidence" value="ECO:0007669"/>
    <property type="project" value="InterPro"/>
</dbReference>
<dbReference type="InterPro" id="IPR050189">
    <property type="entry name" value="MFS_Efflux_Transporters"/>
</dbReference>
<dbReference type="Proteomes" id="UP001198893">
    <property type="component" value="Unassembled WGS sequence"/>
</dbReference>
<feature type="transmembrane region" description="Helical" evidence="7">
    <location>
        <begin position="168"/>
        <end position="190"/>
    </location>
</feature>
<evidence type="ECO:0000259" key="8">
    <source>
        <dbReference type="PROSITE" id="PS50850"/>
    </source>
</evidence>
<feature type="transmembrane region" description="Helical" evidence="7">
    <location>
        <begin position="215"/>
        <end position="233"/>
    </location>
</feature>
<feature type="transmembrane region" description="Helical" evidence="7">
    <location>
        <begin position="77"/>
        <end position="95"/>
    </location>
</feature>
<dbReference type="PANTHER" id="PTHR43124">
    <property type="entry name" value="PURINE EFFLUX PUMP PBUE"/>
    <property type="match status" value="1"/>
</dbReference>
<reference evidence="9" key="1">
    <citation type="submission" date="2021-10" db="EMBL/GenBank/DDBJ databases">
        <title>Anaerobic single-cell dispensing facilitates the cultivation of human gut bacteria.</title>
        <authorList>
            <person name="Afrizal A."/>
        </authorList>
    </citation>
    <scope>NUCLEOTIDE SEQUENCE</scope>
    <source>
        <strain evidence="9">CLA-AA-H204</strain>
    </source>
</reference>
<feature type="transmembrane region" description="Helical" evidence="7">
    <location>
        <begin position="381"/>
        <end position="402"/>
    </location>
</feature>
<dbReference type="PROSITE" id="PS50850">
    <property type="entry name" value="MFS"/>
    <property type="match status" value="1"/>
</dbReference>
<feature type="transmembrane region" description="Helical" evidence="7">
    <location>
        <begin position="337"/>
        <end position="356"/>
    </location>
</feature>
<keyword evidence="2" id="KW-0813">Transport</keyword>
<dbReference type="InterPro" id="IPR020846">
    <property type="entry name" value="MFS_dom"/>
</dbReference>
<feature type="transmembrane region" description="Helical" evidence="7">
    <location>
        <begin position="101"/>
        <end position="120"/>
    </location>
</feature>
<dbReference type="Pfam" id="PF07690">
    <property type="entry name" value="MFS_1"/>
    <property type="match status" value="1"/>
</dbReference>
<feature type="transmembrane region" description="Helical" evidence="7">
    <location>
        <begin position="283"/>
        <end position="301"/>
    </location>
</feature>
<proteinExistence type="predicted"/>
<feature type="domain" description="Major facilitator superfamily (MFS) profile" evidence="8">
    <location>
        <begin position="10"/>
        <end position="404"/>
    </location>
</feature>
<dbReference type="AlphaFoldDB" id="A0AAW4WC25"/>
<keyword evidence="5 7" id="KW-1133">Transmembrane helix</keyword>
<evidence type="ECO:0000313" key="9">
    <source>
        <dbReference type="EMBL" id="MCC2242345.1"/>
    </source>
</evidence>
<protein>
    <submittedName>
        <fullName evidence="9">MFS transporter</fullName>
    </submittedName>
</protein>
<keyword evidence="3" id="KW-1003">Cell membrane</keyword>
<dbReference type="SUPFAM" id="SSF103473">
    <property type="entry name" value="MFS general substrate transporter"/>
    <property type="match status" value="1"/>
</dbReference>
<evidence type="ECO:0000256" key="1">
    <source>
        <dbReference type="ARBA" id="ARBA00004651"/>
    </source>
</evidence>
<evidence type="ECO:0000256" key="4">
    <source>
        <dbReference type="ARBA" id="ARBA00022692"/>
    </source>
</evidence>